<sequence length="114" mass="13153">MSNNYQNSSTNPSFHEKRTIISHKTINFANLEQFITTVSYLTAKVCKCHQISFLHKTRQILTQKLESIVNILKLLYILRFATNTLPSEQTNYLIQIINEAIKNATLRSNISLKP</sequence>
<dbReference type="EMBL" id="CAUOFW020000001">
    <property type="protein sequence ID" value="CAK9133232.1"/>
    <property type="molecule type" value="Genomic_DNA"/>
</dbReference>
<evidence type="ECO:0000313" key="1">
    <source>
        <dbReference type="EMBL" id="CAK9133232.1"/>
    </source>
</evidence>
<keyword evidence="2" id="KW-1185">Reference proteome</keyword>
<protein>
    <submittedName>
        <fullName evidence="1">Uncharacterized protein</fullName>
    </submittedName>
</protein>
<evidence type="ECO:0000313" key="2">
    <source>
        <dbReference type="Proteomes" id="UP001642360"/>
    </source>
</evidence>
<comment type="caution">
    <text evidence="1">The sequence shown here is derived from an EMBL/GenBank/DDBJ whole genome shotgun (WGS) entry which is preliminary data.</text>
</comment>
<accession>A0ABC8QP35</accession>
<dbReference type="AlphaFoldDB" id="A0ABC8QP35"/>
<gene>
    <name evidence="1" type="ORF">ILEXP_LOCUS106</name>
</gene>
<name>A0ABC8QP35_9AQUA</name>
<reference evidence="1 2" key="1">
    <citation type="submission" date="2024-02" db="EMBL/GenBank/DDBJ databases">
        <authorList>
            <person name="Vignale AGUSTIN F."/>
            <person name="Sosa J E."/>
            <person name="Modenutti C."/>
        </authorList>
    </citation>
    <scope>NUCLEOTIDE SEQUENCE [LARGE SCALE GENOMIC DNA]</scope>
</reference>
<proteinExistence type="predicted"/>
<dbReference type="Proteomes" id="UP001642360">
    <property type="component" value="Unassembled WGS sequence"/>
</dbReference>
<organism evidence="1 2">
    <name type="scientific">Ilex paraguariensis</name>
    <name type="common">yerba mate</name>
    <dbReference type="NCBI Taxonomy" id="185542"/>
    <lineage>
        <taxon>Eukaryota</taxon>
        <taxon>Viridiplantae</taxon>
        <taxon>Streptophyta</taxon>
        <taxon>Embryophyta</taxon>
        <taxon>Tracheophyta</taxon>
        <taxon>Spermatophyta</taxon>
        <taxon>Magnoliopsida</taxon>
        <taxon>eudicotyledons</taxon>
        <taxon>Gunneridae</taxon>
        <taxon>Pentapetalae</taxon>
        <taxon>asterids</taxon>
        <taxon>campanulids</taxon>
        <taxon>Aquifoliales</taxon>
        <taxon>Aquifoliaceae</taxon>
        <taxon>Ilex</taxon>
    </lineage>
</organism>